<gene>
    <name evidence="2" type="ORF">PVE_R2G0221</name>
</gene>
<reference evidence="3" key="1">
    <citation type="submission" date="2016-07" db="EMBL/GenBank/DDBJ databases">
        <authorList>
            <person name="Florea S."/>
            <person name="Webb J.S."/>
            <person name="Jaromczyk J."/>
            <person name="Schardl C.L."/>
        </authorList>
    </citation>
    <scope>NUCLEOTIDE SEQUENCE [LARGE SCALE GENOMIC DNA]</scope>
    <source>
        <strain evidence="3">1YdBTEX2</strain>
    </source>
</reference>
<feature type="domain" description="PD-(D/E)XK endonuclease-like" evidence="1">
    <location>
        <begin position="22"/>
        <end position="294"/>
    </location>
</feature>
<evidence type="ECO:0000259" key="1">
    <source>
        <dbReference type="Pfam" id="PF12705"/>
    </source>
</evidence>
<evidence type="ECO:0000313" key="3">
    <source>
        <dbReference type="Proteomes" id="UP000245431"/>
    </source>
</evidence>
<protein>
    <recommendedName>
        <fullName evidence="1">PD-(D/E)XK endonuclease-like domain-containing protein</fullName>
    </recommendedName>
</protein>
<dbReference type="InterPro" id="IPR038726">
    <property type="entry name" value="PDDEXK_AddAB-type"/>
</dbReference>
<dbReference type="Pfam" id="PF12705">
    <property type="entry name" value="PDDEXK_1"/>
    <property type="match status" value="1"/>
</dbReference>
<organism evidence="2 3">
    <name type="scientific">Pseudomonas veronii 1YdBTEX2</name>
    <dbReference type="NCBI Taxonomy" id="1295141"/>
    <lineage>
        <taxon>Bacteria</taxon>
        <taxon>Pseudomonadati</taxon>
        <taxon>Pseudomonadota</taxon>
        <taxon>Gammaproteobacteria</taxon>
        <taxon>Pseudomonadales</taxon>
        <taxon>Pseudomonadaceae</taxon>
        <taxon>Pseudomonas</taxon>
    </lineage>
</organism>
<evidence type="ECO:0000313" key="2">
    <source>
        <dbReference type="EMBL" id="SBW84250.1"/>
    </source>
</evidence>
<dbReference type="Proteomes" id="UP000245431">
    <property type="component" value="Chromosome PVE_r2"/>
</dbReference>
<proteinExistence type="predicted"/>
<accession>A0A1D3K7I3</accession>
<name>A0A1D3K7I3_PSEVE</name>
<sequence>MTAYLNPTYIFNPVSDDVVVDMSPTQILKSQVCQRSLGYYRARIKPMATPLNLVFGSALHWVIEGYIKGYIDRDQMGKHFSDEFFRMSMSGLISMAKSKTREVNEAIGKRLAEQFPSFYENLGLRPLIIEGAFRLKISHNTYINLVIDFVGVAERDIIFNGVPIASKGDTVILDWKTAATKEGALFAGIALQLTFYWEAVRLACKSLGIKEPTACGFASGLKPSMSKPDSESLVKAMWQPVQWTKRTRSDVEEAFDYARVVAGRIRRGEFHRTSGAAYNSPCDSQTRCDFAGLCLEGSKRGYRIPGGLTIADLV</sequence>
<dbReference type="EMBL" id="LT599584">
    <property type="protein sequence ID" value="SBW84250.1"/>
    <property type="molecule type" value="Genomic_DNA"/>
</dbReference>
<dbReference type="AlphaFoldDB" id="A0A1D3K7I3"/>